<dbReference type="Proteomes" id="UP000006552">
    <property type="component" value="Chromosome"/>
</dbReference>
<reference evidence="2 3" key="1">
    <citation type="journal article" date="2005" name="Arch. Microbiol.">
        <title>The genome sequence of an anaerobic aromatic-degrading denitrifying bacterium, strain EbN1.</title>
        <authorList>
            <person name="Rabus R."/>
            <person name="Kube M."/>
            <person name="Heider J."/>
            <person name="Beck A."/>
            <person name="Heitmann K."/>
            <person name="Widdel F."/>
            <person name="Reinhardt R."/>
        </authorList>
    </citation>
    <scope>NUCLEOTIDE SEQUENCE [LARGE SCALE GENOMIC DNA]</scope>
    <source>
        <strain evidence="2 3">EbN1</strain>
    </source>
</reference>
<accession>Q5P4F5</accession>
<dbReference type="EMBL" id="CR555306">
    <property type="protein sequence ID" value="CAI07808.1"/>
    <property type="molecule type" value="Genomic_DNA"/>
</dbReference>
<protein>
    <submittedName>
        <fullName evidence="2">Uncharacterized protein</fullName>
    </submittedName>
</protein>
<dbReference type="HOGENOM" id="CLU_3131730_0_0_4"/>
<feature type="region of interest" description="Disordered" evidence="1">
    <location>
        <begin position="26"/>
        <end position="49"/>
    </location>
</feature>
<feature type="compositionally biased region" description="Basic and acidic residues" evidence="1">
    <location>
        <begin position="27"/>
        <end position="36"/>
    </location>
</feature>
<dbReference type="KEGG" id="eba:ebA2991"/>
<name>Q5P4F5_AROAE</name>
<gene>
    <name evidence="2" type="ORF">ebA2991</name>
</gene>
<dbReference type="STRING" id="76114.ebA2991"/>
<dbReference type="AlphaFoldDB" id="Q5P4F5"/>
<evidence type="ECO:0000256" key="1">
    <source>
        <dbReference type="SAM" id="MobiDB-lite"/>
    </source>
</evidence>
<organism evidence="2 3">
    <name type="scientific">Aromatoleum aromaticum (strain DSM 19018 / LMG 30748 / EbN1)</name>
    <name type="common">Azoarcus sp. (strain EbN1)</name>
    <dbReference type="NCBI Taxonomy" id="76114"/>
    <lineage>
        <taxon>Bacteria</taxon>
        <taxon>Pseudomonadati</taxon>
        <taxon>Pseudomonadota</taxon>
        <taxon>Betaproteobacteria</taxon>
        <taxon>Rhodocyclales</taxon>
        <taxon>Rhodocyclaceae</taxon>
        <taxon>Aromatoleum</taxon>
    </lineage>
</organism>
<keyword evidence="3" id="KW-1185">Reference proteome</keyword>
<proteinExistence type="predicted"/>
<evidence type="ECO:0000313" key="2">
    <source>
        <dbReference type="EMBL" id="CAI07808.1"/>
    </source>
</evidence>
<sequence>MPRTRRSTRVPTQLRMLGFEISLVESRSYRKHEAGRRTGPAEPVSGEDQ</sequence>
<evidence type="ECO:0000313" key="3">
    <source>
        <dbReference type="Proteomes" id="UP000006552"/>
    </source>
</evidence>